<feature type="compositionally biased region" description="Basic residues" evidence="1">
    <location>
        <begin position="140"/>
        <end position="154"/>
    </location>
</feature>
<evidence type="ECO:0000313" key="3">
    <source>
        <dbReference type="Proteomes" id="UP000054821"/>
    </source>
</evidence>
<reference evidence="2 3" key="1">
    <citation type="journal article" date="2016" name="Genome Announc.">
        <title>Draft Whole-Genome Sequence of Trichoderma gamsii T6085, a Promising Biocontrol Agent of Fusarium Head Blight on Wheat.</title>
        <authorList>
            <person name="Baroncelli R."/>
            <person name="Zapparata A."/>
            <person name="Piaggeschi G."/>
            <person name="Sarrocco S."/>
            <person name="Vannacci G."/>
        </authorList>
    </citation>
    <scope>NUCLEOTIDE SEQUENCE [LARGE SCALE GENOMIC DNA]</scope>
    <source>
        <strain evidence="2 3">T6085</strain>
    </source>
</reference>
<dbReference type="EMBL" id="JPDN02000070">
    <property type="protein sequence ID" value="PON20396.1"/>
    <property type="molecule type" value="Genomic_DNA"/>
</dbReference>
<dbReference type="AlphaFoldDB" id="A0A2P4Z7Y9"/>
<dbReference type="GeneID" id="29987401"/>
<organism evidence="2 3">
    <name type="scientific">Trichoderma gamsii</name>
    <dbReference type="NCBI Taxonomy" id="398673"/>
    <lineage>
        <taxon>Eukaryota</taxon>
        <taxon>Fungi</taxon>
        <taxon>Dikarya</taxon>
        <taxon>Ascomycota</taxon>
        <taxon>Pezizomycotina</taxon>
        <taxon>Sordariomycetes</taxon>
        <taxon>Hypocreomycetidae</taxon>
        <taxon>Hypocreales</taxon>
        <taxon>Hypocreaceae</taxon>
        <taxon>Trichoderma</taxon>
    </lineage>
</organism>
<keyword evidence="3" id="KW-1185">Reference proteome</keyword>
<proteinExistence type="predicted"/>
<comment type="caution">
    <text evidence="2">The sequence shown here is derived from an EMBL/GenBank/DDBJ whole genome shotgun (WGS) entry which is preliminary data.</text>
</comment>
<evidence type="ECO:0000256" key="1">
    <source>
        <dbReference type="SAM" id="MobiDB-lite"/>
    </source>
</evidence>
<dbReference type="Proteomes" id="UP000054821">
    <property type="component" value="Unassembled WGS sequence"/>
</dbReference>
<feature type="region of interest" description="Disordered" evidence="1">
    <location>
        <begin position="130"/>
        <end position="202"/>
    </location>
</feature>
<protein>
    <submittedName>
        <fullName evidence="2">Uncharacterized protein</fullName>
    </submittedName>
</protein>
<sequence>MGRDKVYAFCHLPGHEQANCQTEIRCGFYSGKHSGKRCPETANKPAISLKFFENSVKKFREIREGNYGTAKPDAYTAHIRLAKDQYRQYVEEGNDSKVPDDSVIGLTNADGTIPTSLQIHDASTVAPSATAYQEQITTGKPKRKARRSCRKKNSARAASAAQNRPLNSAAIPDHSNAKIGYKERQTENDATRTGKKNDAKKG</sequence>
<name>A0A2P4Z7Y9_9HYPO</name>
<feature type="compositionally biased region" description="Basic and acidic residues" evidence="1">
    <location>
        <begin position="180"/>
        <end position="202"/>
    </location>
</feature>
<accession>A0A2P4Z7Y9</accession>
<dbReference type="RefSeq" id="XP_018659484.1">
    <property type="nucleotide sequence ID" value="XM_018807318.1"/>
</dbReference>
<evidence type="ECO:0000313" key="2">
    <source>
        <dbReference type="EMBL" id="PON20396.1"/>
    </source>
</evidence>
<gene>
    <name evidence="2" type="ORF">TGAM01_v210699</name>
</gene>